<dbReference type="InterPro" id="IPR003732">
    <property type="entry name" value="Daa-tRNA_deacyls_DTD"/>
</dbReference>
<dbReference type="GO" id="GO:0005737">
    <property type="term" value="C:cytoplasm"/>
    <property type="evidence" value="ECO:0007669"/>
    <property type="project" value="InterPro"/>
</dbReference>
<evidence type="ECO:0000256" key="1">
    <source>
        <dbReference type="SAM" id="MobiDB-lite"/>
    </source>
</evidence>
<dbReference type="EMBL" id="HBNR01021741">
    <property type="protein sequence ID" value="CAE4574877.1"/>
    <property type="molecule type" value="Transcribed_RNA"/>
</dbReference>
<gene>
    <name evidence="2" type="ORF">AMON00008_LOCUS14496</name>
</gene>
<reference evidence="2" key="1">
    <citation type="submission" date="2021-01" db="EMBL/GenBank/DDBJ databases">
        <authorList>
            <person name="Corre E."/>
            <person name="Pelletier E."/>
            <person name="Niang G."/>
            <person name="Scheremetjew M."/>
            <person name="Finn R."/>
            <person name="Kale V."/>
            <person name="Holt S."/>
            <person name="Cochrane G."/>
            <person name="Meng A."/>
            <person name="Brown T."/>
            <person name="Cohen L."/>
        </authorList>
    </citation>
    <scope>NUCLEOTIDE SEQUENCE</scope>
    <source>
        <strain evidence="2">CCMP3105</strain>
    </source>
</reference>
<dbReference type="SUPFAM" id="SSF69500">
    <property type="entry name" value="DTD-like"/>
    <property type="match status" value="1"/>
</dbReference>
<feature type="region of interest" description="Disordered" evidence="1">
    <location>
        <begin position="1"/>
        <end position="25"/>
    </location>
</feature>
<dbReference type="InterPro" id="IPR023509">
    <property type="entry name" value="DTD-like_sf"/>
</dbReference>
<dbReference type="Pfam" id="PF02580">
    <property type="entry name" value="Tyr_Deacylase"/>
    <property type="match status" value="1"/>
</dbReference>
<dbReference type="GO" id="GO:0051499">
    <property type="term" value="F:D-aminoacyl-tRNA deacylase activity"/>
    <property type="evidence" value="ECO:0007669"/>
    <property type="project" value="InterPro"/>
</dbReference>
<name>A0A7S4Q7I3_9DINO</name>
<accession>A0A7S4Q7I3</accession>
<sequence length="321" mass="33826">MEGDADTTPSAAPSDAGRSGRGGTLGGTMHAVVQRCARARLLVDSAADTWTEVGRGLVVYISFAKGAPAAGEESGRLLRQAAKSILGAPLSSSEHWKADHTDAESVVALCRRGEPQSILVVPQASLVAKLELGEKSLKYHHQCAKDDARRLYEGFVEALRSVAHELIAGPAPKHNAASYEALQAKRAAASQIAPDQLFKTGEYEGKYSQYDGRGVPTHDAEGGELSKSALKKLEKIYAGHAKKYAKIFAVPAEDTPLAGSEVPAEAPAEAHTEAPTEASEGPQLPPLPEGACLPEVRHGTFGGRQGFELTSGGPFTHMLVF</sequence>
<dbReference type="AlphaFoldDB" id="A0A7S4Q7I3"/>
<dbReference type="Gene3D" id="3.50.80.10">
    <property type="entry name" value="D-tyrosyl-tRNA(Tyr) deacylase"/>
    <property type="match status" value="1"/>
</dbReference>
<organism evidence="2">
    <name type="scientific">Alexandrium monilatum</name>
    <dbReference type="NCBI Taxonomy" id="311494"/>
    <lineage>
        <taxon>Eukaryota</taxon>
        <taxon>Sar</taxon>
        <taxon>Alveolata</taxon>
        <taxon>Dinophyceae</taxon>
        <taxon>Gonyaulacales</taxon>
        <taxon>Pyrocystaceae</taxon>
        <taxon>Alexandrium</taxon>
    </lineage>
</organism>
<protein>
    <submittedName>
        <fullName evidence="2">Uncharacterized protein</fullName>
    </submittedName>
</protein>
<evidence type="ECO:0000313" key="2">
    <source>
        <dbReference type="EMBL" id="CAE4574877.1"/>
    </source>
</evidence>
<feature type="region of interest" description="Disordered" evidence="1">
    <location>
        <begin position="257"/>
        <end position="308"/>
    </location>
</feature>
<proteinExistence type="predicted"/>